<feature type="compositionally biased region" description="Polar residues" evidence="1">
    <location>
        <begin position="1027"/>
        <end position="1041"/>
    </location>
</feature>
<dbReference type="Proteomes" id="UP001219518">
    <property type="component" value="Unassembled WGS sequence"/>
</dbReference>
<feature type="region of interest" description="Disordered" evidence="1">
    <location>
        <begin position="980"/>
        <end position="1041"/>
    </location>
</feature>
<organism evidence="2 3">
    <name type="scientific">Frankliniella fusca</name>
    <dbReference type="NCBI Taxonomy" id="407009"/>
    <lineage>
        <taxon>Eukaryota</taxon>
        <taxon>Metazoa</taxon>
        <taxon>Ecdysozoa</taxon>
        <taxon>Arthropoda</taxon>
        <taxon>Hexapoda</taxon>
        <taxon>Insecta</taxon>
        <taxon>Pterygota</taxon>
        <taxon>Neoptera</taxon>
        <taxon>Paraneoptera</taxon>
        <taxon>Thysanoptera</taxon>
        <taxon>Terebrantia</taxon>
        <taxon>Thripoidea</taxon>
        <taxon>Thripidae</taxon>
        <taxon>Frankliniella</taxon>
    </lineage>
</organism>
<feature type="region of interest" description="Disordered" evidence="1">
    <location>
        <begin position="60"/>
        <end position="126"/>
    </location>
</feature>
<evidence type="ECO:0000313" key="3">
    <source>
        <dbReference type="Proteomes" id="UP001219518"/>
    </source>
</evidence>
<feature type="compositionally biased region" description="Acidic residues" evidence="1">
    <location>
        <begin position="108"/>
        <end position="126"/>
    </location>
</feature>
<evidence type="ECO:0000313" key="2">
    <source>
        <dbReference type="EMBL" id="KAK3916287.1"/>
    </source>
</evidence>
<feature type="region of interest" description="Disordered" evidence="1">
    <location>
        <begin position="1084"/>
        <end position="1176"/>
    </location>
</feature>
<reference evidence="2" key="1">
    <citation type="submission" date="2021-07" db="EMBL/GenBank/DDBJ databases">
        <authorList>
            <person name="Catto M.A."/>
            <person name="Jacobson A."/>
            <person name="Kennedy G."/>
            <person name="Labadie P."/>
            <person name="Hunt B.G."/>
            <person name="Srinivasan R."/>
        </authorList>
    </citation>
    <scope>NUCLEOTIDE SEQUENCE</scope>
    <source>
        <strain evidence="2">PL_HMW_Pooled</strain>
        <tissue evidence="2">Head</tissue>
    </source>
</reference>
<comment type="caution">
    <text evidence="2">The sequence shown here is derived from an EMBL/GenBank/DDBJ whole genome shotgun (WGS) entry which is preliminary data.</text>
</comment>
<dbReference type="EMBL" id="JAHWGI010000507">
    <property type="protein sequence ID" value="KAK3916287.1"/>
    <property type="molecule type" value="Genomic_DNA"/>
</dbReference>
<feature type="compositionally biased region" description="Polar residues" evidence="1">
    <location>
        <begin position="1010"/>
        <end position="1019"/>
    </location>
</feature>
<name>A0AAE1H7N5_9NEOP</name>
<feature type="compositionally biased region" description="Basic residues" evidence="1">
    <location>
        <begin position="1314"/>
        <end position="1329"/>
    </location>
</feature>
<feature type="compositionally biased region" description="Polar residues" evidence="1">
    <location>
        <begin position="81"/>
        <end position="95"/>
    </location>
</feature>
<gene>
    <name evidence="2" type="ORF">KUF71_025487</name>
</gene>
<keyword evidence="3" id="KW-1185">Reference proteome</keyword>
<proteinExistence type="predicted"/>
<feature type="compositionally biased region" description="Basic and acidic residues" evidence="1">
    <location>
        <begin position="1123"/>
        <end position="1141"/>
    </location>
</feature>
<feature type="region of interest" description="Disordered" evidence="1">
    <location>
        <begin position="1311"/>
        <end position="1330"/>
    </location>
</feature>
<feature type="compositionally biased region" description="Basic and acidic residues" evidence="1">
    <location>
        <begin position="1149"/>
        <end position="1160"/>
    </location>
</feature>
<protein>
    <submittedName>
        <fullName evidence="2">Isethionate sulfite-lyase</fullName>
    </submittedName>
</protein>
<accession>A0AAE1H7N5</accession>
<reference evidence="2" key="2">
    <citation type="journal article" date="2023" name="BMC Genomics">
        <title>Pest status, molecular evolution, and epigenetic factors derived from the genome assembly of Frankliniella fusca, a thysanopteran phytovirus vector.</title>
        <authorList>
            <person name="Catto M.A."/>
            <person name="Labadie P.E."/>
            <person name="Jacobson A.L."/>
            <person name="Kennedy G.G."/>
            <person name="Srinivasan R."/>
            <person name="Hunt B.G."/>
        </authorList>
    </citation>
    <scope>NUCLEOTIDE SEQUENCE</scope>
    <source>
        <strain evidence="2">PL_HMW_Pooled</strain>
    </source>
</reference>
<dbReference type="PANTHER" id="PTHR31912">
    <property type="entry name" value="IP13529P"/>
    <property type="match status" value="1"/>
</dbReference>
<sequence>MVYCAHPNCQLEVRGGLQGLKDHIINKHHAAPFLCYEEQCSEGGRAFNVKSSFIRHLQSNHPLSCDPGDDDESMDTSSSSNLQASTVSQESSNYEDNTRSGGASNSSDENEENAEMDVDDGDHDNIEDDFSLRLEESAARFVLNIRRHGNVTATTVQRIMSETFGLLNTVLKWSRDKISSHLTTHEINEDIISKCVDYLHFEDPFMNLKTTEKQLDYFEEKFGLVRPERDGLFLGTRWEDKLDKQSGLTLPVQVRTTFQYVPLIKQLTAILNNPVLFNLIHKETPSTDGHYRSYLDGSEALSHPLVSRYPNIIRLVKWVDDSEVVNPLGSKTAIHKIVNDLFVIHNLPPEENARLRSIHLSSYSYREDLPEDESVDALLAPFFNELDQLESEEGVSIQVNNAPFTLRATLTAFAADDLGAHELLGLGSPSLNRFCTLCLITRHEFHSNIFAMGAMRTKEMHRRNVEELNRRGAAFALASSGVKRDSILTRRSKYTEFPAAMIKDPMHDLLRGIAPMEVKLVLHELCIAQKYFSIEDFNAQLKSFNYGIADMKNKPSPNITKSSLQKPMSYVMHQTAAQTWCLIRVFPFIVRRKFPKVPQNCPHVSLIVLLKRLCDIIFSDDISENDLILLEELIHQHHTLFVTLYPLTVFQEPEIPQHGNQVDEDFLEDEEEVDNPSSQVCGSTGTGSTRKTQSVVRPLQKHHSLVHYPELIRKFGPIVLYWSMRFEAKNALLKRFGAICNNFIRLPLTFANLHQISHTADFLDWNSSVKSEISFPRGGLKPAGTVFELADLGIEEDAILQQVSEVTVGGFRYIVDLYVALPLLFNENAVFGKIRNVYIFEYQPFLVCEEVKTIYDEDFGAYKIDNKEPDVFTIRAFKQSSLLPVRPMSIWQTADGVPYLSPRNAIEQNIAGRHLARIAYSGDLSKFGFSLGDAFDLEDALANCTTSSLQTVDKDQQPKLVPDCESDKCNKNGSLFSATNTEVSSNATDSESVECDLRGSPLSAKHSKASENQPEVSETLTKHTEASENQTGTDDSETAGSSHDIFIGFASADEVSRMTPYHKEVNTARINKYFELKSKGLSVKKPFMDFDSPPKTAKRKSHHSKENMDPASSDDSPLKKRKKCDDDKRDGRKASKLKKDSSQTNEVKVSGKEQGSESSRKRDKKSKPQSKQPILDCHQAFIDSDNLDKFQKAFIRHHLESPVNFVYNVNDILKDREDLEDDVEILLRDGILFKKALSAVLQALVEHLYTLVRSPNLVSPDMREGMAVSIVASFPKFAQKPVKEGDKPWTWLYNRDNNTGKIANIVQNKQRNQTAKRLRGGGSDKRKRGPKEVINIELEKSIPDSELSKEASFLRYLVDNDSNKPEIEAKMRSTGKEHKFLMNWRGLAKKIVAIAEGNSKLQSCLKFKDDALNAMLILAKYLPKPKRVYQWENKMNPDADFDDIVQLEPLGTNIQNAIETKRENAKYPIQPYLLAVGTKDEIKSWSLVLGDSQSIGLPANTEPTQALDLLLKSFYVLNVHFPLGWKHAYRFIFSHIFEIPPENTRLSVFTEEWLLINNH</sequence>
<feature type="compositionally biased region" description="Polar residues" evidence="1">
    <location>
        <begin position="980"/>
        <end position="990"/>
    </location>
</feature>
<evidence type="ECO:0000256" key="1">
    <source>
        <dbReference type="SAM" id="MobiDB-lite"/>
    </source>
</evidence>
<dbReference type="PANTHER" id="PTHR31912:SF34">
    <property type="entry name" value="NOTOCHORD-RELATED PROTEIN"/>
    <property type="match status" value="1"/>
</dbReference>